<accession>A0ABT8TWC1</accession>
<dbReference type="Proteomes" id="UP001168363">
    <property type="component" value="Unassembled WGS sequence"/>
</dbReference>
<name>A0ABT8TWC1_9ACTN</name>
<sequence length="66" mass="7303">AVKPFAKMFIKIHNSVIKGVCALGGGGAERVTVPLGKVAKPQALTEGVSYYNMYYFSRLFQQFVQF</sequence>
<dbReference type="EMBL" id="JAULSC010000334">
    <property type="protein sequence ID" value="MDO3398262.1"/>
    <property type="molecule type" value="Genomic_DNA"/>
</dbReference>
<organism evidence="1 2">
    <name type="scientific">Nocardioides cremeus</name>
    <dbReference type="NCBI Taxonomy" id="3058044"/>
    <lineage>
        <taxon>Bacteria</taxon>
        <taxon>Bacillati</taxon>
        <taxon>Actinomycetota</taxon>
        <taxon>Actinomycetes</taxon>
        <taxon>Propionibacteriales</taxon>
        <taxon>Nocardioidaceae</taxon>
        <taxon>Nocardioides</taxon>
    </lineage>
</organism>
<evidence type="ECO:0000313" key="2">
    <source>
        <dbReference type="Proteomes" id="UP001168363"/>
    </source>
</evidence>
<keyword evidence="2" id="KW-1185">Reference proteome</keyword>
<protein>
    <submittedName>
        <fullName evidence="1">Uncharacterized protein</fullName>
    </submittedName>
</protein>
<reference evidence="1" key="1">
    <citation type="submission" date="2023-06" db="EMBL/GenBank/DDBJ databases">
        <title>Genome sequence of Nocardioides sp. SOB44.</title>
        <authorList>
            <person name="Zhang G."/>
        </authorList>
    </citation>
    <scope>NUCLEOTIDE SEQUENCE</scope>
    <source>
        <strain evidence="1">SOB44</strain>
    </source>
</reference>
<evidence type="ECO:0000313" key="1">
    <source>
        <dbReference type="EMBL" id="MDO3398262.1"/>
    </source>
</evidence>
<feature type="non-terminal residue" evidence="1">
    <location>
        <position position="1"/>
    </location>
</feature>
<comment type="caution">
    <text evidence="1">The sequence shown here is derived from an EMBL/GenBank/DDBJ whole genome shotgun (WGS) entry which is preliminary data.</text>
</comment>
<dbReference type="RefSeq" id="WP_302710503.1">
    <property type="nucleotide sequence ID" value="NZ_JAULSC010000334.1"/>
</dbReference>
<proteinExistence type="predicted"/>
<gene>
    <name evidence="1" type="ORF">QWJ41_21305</name>
</gene>